<dbReference type="AlphaFoldDB" id="A0A4R1HIZ7"/>
<gene>
    <name evidence="2" type="ORF">EV378_4404</name>
</gene>
<keyword evidence="3" id="KW-1185">Reference proteome</keyword>
<sequence>MGSLFPQPKITEDSDAAADGQKFRLGPIDLESGVVQLQPVHRATPEPSDESEPDTED</sequence>
<evidence type="ECO:0000313" key="2">
    <source>
        <dbReference type="EMBL" id="TCK20445.1"/>
    </source>
</evidence>
<protein>
    <submittedName>
        <fullName evidence="2">Uncharacterized protein</fullName>
    </submittedName>
</protein>
<reference evidence="2 3" key="1">
    <citation type="submission" date="2019-03" db="EMBL/GenBank/DDBJ databases">
        <title>Sequencing the genomes of 1000 actinobacteria strains.</title>
        <authorList>
            <person name="Klenk H.-P."/>
        </authorList>
    </citation>
    <scope>NUCLEOTIDE SEQUENCE [LARGE SCALE GENOMIC DNA]</scope>
    <source>
        <strain evidence="2 3">DSM 44969</strain>
    </source>
</reference>
<organism evidence="2 3">
    <name type="scientific">Pseudonocardia endophytica</name>
    <dbReference type="NCBI Taxonomy" id="401976"/>
    <lineage>
        <taxon>Bacteria</taxon>
        <taxon>Bacillati</taxon>
        <taxon>Actinomycetota</taxon>
        <taxon>Actinomycetes</taxon>
        <taxon>Pseudonocardiales</taxon>
        <taxon>Pseudonocardiaceae</taxon>
        <taxon>Pseudonocardia</taxon>
    </lineage>
</organism>
<dbReference type="Proteomes" id="UP000295560">
    <property type="component" value="Unassembled WGS sequence"/>
</dbReference>
<proteinExistence type="predicted"/>
<comment type="caution">
    <text evidence="2">The sequence shown here is derived from an EMBL/GenBank/DDBJ whole genome shotgun (WGS) entry which is preliminary data.</text>
</comment>
<feature type="compositionally biased region" description="Acidic residues" evidence="1">
    <location>
        <begin position="47"/>
        <end position="57"/>
    </location>
</feature>
<evidence type="ECO:0000313" key="3">
    <source>
        <dbReference type="Proteomes" id="UP000295560"/>
    </source>
</evidence>
<accession>A0A4R1HIZ7</accession>
<name>A0A4R1HIZ7_PSEEN</name>
<feature type="region of interest" description="Disordered" evidence="1">
    <location>
        <begin position="32"/>
        <end position="57"/>
    </location>
</feature>
<dbReference type="EMBL" id="SMFZ01000002">
    <property type="protein sequence ID" value="TCK20445.1"/>
    <property type="molecule type" value="Genomic_DNA"/>
</dbReference>
<evidence type="ECO:0000256" key="1">
    <source>
        <dbReference type="SAM" id="MobiDB-lite"/>
    </source>
</evidence>